<dbReference type="AlphaFoldDB" id="A0A6C0E4Q2"/>
<name>A0A6C0E4Q2_9ZZZZ</name>
<evidence type="ECO:0000313" key="1">
    <source>
        <dbReference type="EMBL" id="QHT24034.1"/>
    </source>
</evidence>
<reference evidence="1" key="1">
    <citation type="journal article" date="2020" name="Nature">
        <title>Giant virus diversity and host interactions through global metagenomics.</title>
        <authorList>
            <person name="Schulz F."/>
            <person name="Roux S."/>
            <person name="Paez-Espino D."/>
            <person name="Jungbluth S."/>
            <person name="Walsh D.A."/>
            <person name="Denef V.J."/>
            <person name="McMahon K.D."/>
            <person name="Konstantinidis K.T."/>
            <person name="Eloe-Fadrosh E.A."/>
            <person name="Kyrpides N.C."/>
            <person name="Woyke T."/>
        </authorList>
    </citation>
    <scope>NUCLEOTIDE SEQUENCE</scope>
    <source>
        <strain evidence="1">GVMAG-M-3300023179-132</strain>
    </source>
</reference>
<accession>A0A6C0E4Q2</accession>
<proteinExistence type="predicted"/>
<sequence length="131" mass="15533">MSNSHSKYVKYNTKYVCSYLDSDVFIETDEINDDERDFIRNCIYRQDMLNIFELDDFEPDVINASIETIYDLIKYNLKFHDVIKYMGEGDGLMGLTILFSYDYLHLTHPCICQYIETHHANTTELEKIMLS</sequence>
<dbReference type="EMBL" id="MN739736">
    <property type="protein sequence ID" value="QHT24034.1"/>
    <property type="molecule type" value="Genomic_DNA"/>
</dbReference>
<protein>
    <submittedName>
        <fullName evidence="1">Uncharacterized protein</fullName>
    </submittedName>
</protein>
<organism evidence="1">
    <name type="scientific">viral metagenome</name>
    <dbReference type="NCBI Taxonomy" id="1070528"/>
    <lineage>
        <taxon>unclassified sequences</taxon>
        <taxon>metagenomes</taxon>
        <taxon>organismal metagenomes</taxon>
    </lineage>
</organism>